<dbReference type="EMBL" id="JAENGZ010000049">
    <property type="protein sequence ID" value="KAG6971604.1"/>
    <property type="molecule type" value="Genomic_DNA"/>
</dbReference>
<gene>
    <name evidence="1" type="ORF">JG687_00001926</name>
</gene>
<dbReference type="AlphaFoldDB" id="A0A8T1V0M4"/>
<accession>A0A8T1V0M4</accession>
<proteinExistence type="predicted"/>
<dbReference type="OrthoDB" id="128002at2759"/>
<name>A0A8T1V0M4_9STRA</name>
<evidence type="ECO:0000313" key="1">
    <source>
        <dbReference type="EMBL" id="KAG6971604.1"/>
    </source>
</evidence>
<sequence length="111" mass="12375">MAFSTRFTTTSSLTTANHYPSRVFKAEKEKAVGDDDLFVLYCTGRVPDILDALFHNCAVVDQSCWDEYFGPFVARFAFLAKYPAAVSEHLIRGETFFDLTGCVGHVGATRH</sequence>
<organism evidence="1 2">
    <name type="scientific">Phytophthora cactorum</name>
    <dbReference type="NCBI Taxonomy" id="29920"/>
    <lineage>
        <taxon>Eukaryota</taxon>
        <taxon>Sar</taxon>
        <taxon>Stramenopiles</taxon>
        <taxon>Oomycota</taxon>
        <taxon>Peronosporomycetes</taxon>
        <taxon>Peronosporales</taxon>
        <taxon>Peronosporaceae</taxon>
        <taxon>Phytophthora</taxon>
    </lineage>
</organism>
<evidence type="ECO:0000313" key="2">
    <source>
        <dbReference type="Proteomes" id="UP000688947"/>
    </source>
</evidence>
<comment type="caution">
    <text evidence="1">The sequence shown here is derived from an EMBL/GenBank/DDBJ whole genome shotgun (WGS) entry which is preliminary data.</text>
</comment>
<dbReference type="Proteomes" id="UP000688947">
    <property type="component" value="Unassembled WGS sequence"/>
</dbReference>
<protein>
    <submittedName>
        <fullName evidence="1">Uncharacterized protein</fullName>
    </submittedName>
</protein>
<reference evidence="1" key="1">
    <citation type="submission" date="2021-01" db="EMBL/GenBank/DDBJ databases">
        <title>Phytophthora aleatoria, a newly-described species from Pinus radiata is distinct from Phytophthora cactorum isolates based on comparative genomics.</title>
        <authorList>
            <person name="Mcdougal R."/>
            <person name="Panda P."/>
            <person name="Williams N."/>
            <person name="Studholme D.J."/>
        </authorList>
    </citation>
    <scope>NUCLEOTIDE SEQUENCE</scope>
    <source>
        <strain evidence="1">NZFS 3830</strain>
    </source>
</reference>